<dbReference type="Proteomes" id="UP001209570">
    <property type="component" value="Unassembled WGS sequence"/>
</dbReference>
<evidence type="ECO:0008006" key="4">
    <source>
        <dbReference type="Google" id="ProtNLM"/>
    </source>
</evidence>
<dbReference type="PANTHER" id="PTHR45125:SF3">
    <property type="entry name" value="NO-APICAL-MERISTEM-ASSOCIATED CARBOXY-TERMINAL DOMAIN PROTEIN"/>
    <property type="match status" value="1"/>
</dbReference>
<dbReference type="EMBL" id="JAKCXM010000012">
    <property type="protein sequence ID" value="KAJ0408347.1"/>
    <property type="molecule type" value="Genomic_DNA"/>
</dbReference>
<evidence type="ECO:0000313" key="2">
    <source>
        <dbReference type="EMBL" id="KAJ0408347.1"/>
    </source>
</evidence>
<evidence type="ECO:0000313" key="3">
    <source>
        <dbReference type="Proteomes" id="UP001209570"/>
    </source>
</evidence>
<dbReference type="PANTHER" id="PTHR45125">
    <property type="entry name" value="F21J9.4-RELATED"/>
    <property type="match status" value="1"/>
</dbReference>
<sequence>MGKKTNWAVSEDVALCRAWLCASESALLQGGEHKAGTFWTVVHQLFHAETENSIDRPVNGLKIRWTRLNRDIQRFALTLARVQALTRREPSSAGGAEAAEDEDEAYEQRCIEAAAEQFTKEYKSKFTFEPCWRLLRFSPKWMQLLANASAAGGAALMDVVALDDAATLAKMDSKLDLPPLGAHNTAVAQSAMLAQQKRRLATLIEANAVSTSTSQMQALVAVVATQLKRQSELLEDQNALAVFSLDLAAVEDDDVRTYFEGLRARHAKRIRRSLHAPSVTSLDATEPELGLPAVDDDGAAGSDSEDGAAPIGSAHAVAHDEMAGVV</sequence>
<reference evidence="2" key="1">
    <citation type="submission" date="2021-12" db="EMBL/GenBank/DDBJ databases">
        <title>Prjna785345.</title>
        <authorList>
            <person name="Rujirawat T."/>
            <person name="Krajaejun T."/>
        </authorList>
    </citation>
    <scope>NUCLEOTIDE SEQUENCE</scope>
    <source>
        <strain evidence="2">Pi057C3</strain>
    </source>
</reference>
<comment type="caution">
    <text evidence="2">The sequence shown here is derived from an EMBL/GenBank/DDBJ whole genome shotgun (WGS) entry which is preliminary data.</text>
</comment>
<feature type="region of interest" description="Disordered" evidence="1">
    <location>
        <begin position="279"/>
        <end position="310"/>
    </location>
</feature>
<feature type="compositionally biased region" description="Acidic residues" evidence="1">
    <location>
        <begin position="294"/>
        <end position="306"/>
    </location>
</feature>
<protein>
    <recommendedName>
        <fullName evidence="4">No apical meristem-associated C-terminal domain-containing protein</fullName>
    </recommendedName>
</protein>
<dbReference type="AlphaFoldDB" id="A0AAD5LST0"/>
<organism evidence="2 3">
    <name type="scientific">Pythium insidiosum</name>
    <name type="common">Pythiosis disease agent</name>
    <dbReference type="NCBI Taxonomy" id="114742"/>
    <lineage>
        <taxon>Eukaryota</taxon>
        <taxon>Sar</taxon>
        <taxon>Stramenopiles</taxon>
        <taxon>Oomycota</taxon>
        <taxon>Peronosporomycetes</taxon>
        <taxon>Pythiales</taxon>
        <taxon>Pythiaceae</taxon>
        <taxon>Pythium</taxon>
    </lineage>
</organism>
<proteinExistence type="predicted"/>
<accession>A0AAD5LST0</accession>
<evidence type="ECO:0000256" key="1">
    <source>
        <dbReference type="SAM" id="MobiDB-lite"/>
    </source>
</evidence>
<name>A0AAD5LST0_PYTIN</name>
<keyword evidence="3" id="KW-1185">Reference proteome</keyword>
<gene>
    <name evidence="2" type="ORF">P43SY_003073</name>
</gene>